<dbReference type="PANTHER" id="PTHR43857:SF1">
    <property type="entry name" value="YJGH FAMILY PROTEIN"/>
    <property type="match status" value="1"/>
</dbReference>
<reference evidence="1" key="2">
    <citation type="submission" date="2023-02" db="EMBL/GenBank/DDBJ databases">
        <title>'Rhodoalgimonas zhirmunskyi' gen. nov., isolated from a red alga.</title>
        <authorList>
            <person name="Nedashkovskaya O.I."/>
            <person name="Otstavnykh N.Y."/>
            <person name="Bystritskaya E.P."/>
            <person name="Balabanova L.A."/>
            <person name="Isaeva M.P."/>
        </authorList>
    </citation>
    <scope>NUCLEOTIDE SEQUENCE</scope>
    <source>
        <strain evidence="1">KCTC 52189</strain>
    </source>
</reference>
<comment type="caution">
    <text evidence="1">The sequence shown here is derived from an EMBL/GenBank/DDBJ whole genome shotgun (WGS) entry which is preliminary data.</text>
</comment>
<evidence type="ECO:0000313" key="2">
    <source>
        <dbReference type="Proteomes" id="UP001226762"/>
    </source>
</evidence>
<dbReference type="PANTHER" id="PTHR43857">
    <property type="entry name" value="BLR7761 PROTEIN"/>
    <property type="match status" value="1"/>
</dbReference>
<dbReference type="Proteomes" id="UP001226762">
    <property type="component" value="Unassembled WGS sequence"/>
</dbReference>
<keyword evidence="2" id="KW-1185">Reference proteome</keyword>
<sequence>MKRKLISTGSPMEQTAGYSRAVIHGDFAHIAGTTGYNYEEMKMPDCVVTQTRNCLQTISEALREGGFTLEQVVRVNYYVTDRAHVPVVFEEVGKIFRDIRPAATMVICDLVDPRMLIEIEATAQR</sequence>
<reference evidence="1" key="1">
    <citation type="submission" date="2022-07" db="EMBL/GenBank/DDBJ databases">
        <authorList>
            <person name="Otstavnykh N."/>
            <person name="Isaeva M."/>
            <person name="Bystritskaya E."/>
        </authorList>
    </citation>
    <scope>NUCLEOTIDE SEQUENCE</scope>
    <source>
        <strain evidence="1">KCTC 52189</strain>
    </source>
</reference>
<dbReference type="InterPro" id="IPR035959">
    <property type="entry name" value="RutC-like_sf"/>
</dbReference>
<protein>
    <submittedName>
        <fullName evidence="1">RidA family protein</fullName>
    </submittedName>
</protein>
<organism evidence="1 2">
    <name type="scientific">Marimonas arenosa</name>
    <dbReference type="NCBI Taxonomy" id="1795305"/>
    <lineage>
        <taxon>Bacteria</taxon>
        <taxon>Pseudomonadati</taxon>
        <taxon>Pseudomonadota</taxon>
        <taxon>Alphaproteobacteria</taxon>
        <taxon>Rhodobacterales</taxon>
        <taxon>Paracoccaceae</taxon>
        <taxon>Marimonas</taxon>
    </lineage>
</organism>
<accession>A0AAE3W9J4</accession>
<dbReference type="Gene3D" id="3.30.1330.40">
    <property type="entry name" value="RutC-like"/>
    <property type="match status" value="1"/>
</dbReference>
<dbReference type="EMBL" id="JANHAX010000001">
    <property type="protein sequence ID" value="MDQ2088719.1"/>
    <property type="molecule type" value="Genomic_DNA"/>
</dbReference>
<dbReference type="AlphaFoldDB" id="A0AAE3W9J4"/>
<dbReference type="InterPro" id="IPR006175">
    <property type="entry name" value="YjgF/YER057c/UK114"/>
</dbReference>
<gene>
    <name evidence="1" type="ORF">NO357_02235</name>
</gene>
<dbReference type="Pfam" id="PF01042">
    <property type="entry name" value="Ribonuc_L-PSP"/>
    <property type="match status" value="1"/>
</dbReference>
<evidence type="ECO:0000313" key="1">
    <source>
        <dbReference type="EMBL" id="MDQ2088719.1"/>
    </source>
</evidence>
<proteinExistence type="predicted"/>
<dbReference type="CDD" id="cd06154">
    <property type="entry name" value="YjgF_YER057c_UK114_like_6"/>
    <property type="match status" value="1"/>
</dbReference>
<dbReference type="SUPFAM" id="SSF55298">
    <property type="entry name" value="YjgF-like"/>
    <property type="match status" value="1"/>
</dbReference>
<dbReference type="RefSeq" id="WP_306733984.1">
    <property type="nucleotide sequence ID" value="NZ_JANHAX010000001.1"/>
</dbReference>
<name>A0AAE3W9J4_9RHOB</name>